<keyword evidence="2" id="KW-0285">Flavoprotein</keyword>
<evidence type="ECO:0000256" key="1">
    <source>
        <dbReference type="ARBA" id="ARBA00005466"/>
    </source>
</evidence>
<dbReference type="GO" id="GO:0071949">
    <property type="term" value="F:FAD binding"/>
    <property type="evidence" value="ECO:0007669"/>
    <property type="project" value="InterPro"/>
</dbReference>
<dbReference type="Pfam" id="PF01565">
    <property type="entry name" value="FAD_binding_4"/>
    <property type="match status" value="1"/>
</dbReference>
<dbReference type="Gene3D" id="3.30.465.10">
    <property type="match status" value="1"/>
</dbReference>
<dbReference type="GO" id="GO:0016491">
    <property type="term" value="F:oxidoreductase activity"/>
    <property type="evidence" value="ECO:0007669"/>
    <property type="project" value="UniProtKB-KW"/>
</dbReference>
<keyword evidence="3" id="KW-0274">FAD</keyword>
<dbReference type="Proteomes" id="UP000676310">
    <property type="component" value="Unassembled WGS sequence"/>
</dbReference>
<feature type="chain" id="PRO_5035233192" description="FAD-binding PCMH-type domain-containing protein" evidence="5">
    <location>
        <begin position="20"/>
        <end position="495"/>
    </location>
</feature>
<reference evidence="7" key="1">
    <citation type="submission" date="2021-05" db="EMBL/GenBank/DDBJ databases">
        <authorList>
            <person name="Stam R."/>
        </authorList>
    </citation>
    <scope>NUCLEOTIDE SEQUENCE</scope>
    <source>
        <strain evidence="7">CS162</strain>
    </source>
</reference>
<evidence type="ECO:0000256" key="2">
    <source>
        <dbReference type="ARBA" id="ARBA00022630"/>
    </source>
</evidence>
<feature type="domain" description="FAD-binding PCMH-type" evidence="6">
    <location>
        <begin position="58"/>
        <end position="230"/>
    </location>
</feature>
<proteinExistence type="inferred from homology"/>
<organism evidence="7 8">
    <name type="scientific">Alternaria atra</name>
    <dbReference type="NCBI Taxonomy" id="119953"/>
    <lineage>
        <taxon>Eukaryota</taxon>
        <taxon>Fungi</taxon>
        <taxon>Dikarya</taxon>
        <taxon>Ascomycota</taxon>
        <taxon>Pezizomycotina</taxon>
        <taxon>Dothideomycetes</taxon>
        <taxon>Pleosporomycetidae</taxon>
        <taxon>Pleosporales</taxon>
        <taxon>Pleosporineae</taxon>
        <taxon>Pleosporaceae</taxon>
        <taxon>Alternaria</taxon>
        <taxon>Alternaria sect. Ulocladioides</taxon>
    </lineage>
</organism>
<keyword evidence="4" id="KW-0560">Oxidoreductase</keyword>
<evidence type="ECO:0000313" key="7">
    <source>
        <dbReference type="EMBL" id="CAG5162101.1"/>
    </source>
</evidence>
<evidence type="ECO:0000256" key="4">
    <source>
        <dbReference type="ARBA" id="ARBA00023002"/>
    </source>
</evidence>
<evidence type="ECO:0000256" key="3">
    <source>
        <dbReference type="ARBA" id="ARBA00022827"/>
    </source>
</evidence>
<dbReference type="GeneID" id="67018017"/>
<keyword evidence="8" id="KW-1185">Reference proteome</keyword>
<dbReference type="AlphaFoldDB" id="A0A8J2I6F3"/>
<comment type="caution">
    <text evidence="7">The sequence shown here is derived from an EMBL/GenBank/DDBJ whole genome shotgun (WGS) entry which is preliminary data.</text>
</comment>
<dbReference type="PANTHER" id="PTHR42973:SF28">
    <property type="entry name" value="FAD-BINDING PCMH-TYPE DOMAIN-CONTAINING PROTEIN"/>
    <property type="match status" value="1"/>
</dbReference>
<accession>A0A8J2I6F3</accession>
<dbReference type="PROSITE" id="PS51387">
    <property type="entry name" value="FAD_PCMH"/>
    <property type="match status" value="1"/>
</dbReference>
<name>A0A8J2I6F3_9PLEO</name>
<evidence type="ECO:0000256" key="5">
    <source>
        <dbReference type="SAM" id="SignalP"/>
    </source>
</evidence>
<dbReference type="SUPFAM" id="SSF56176">
    <property type="entry name" value="FAD-binding/transporter-associated domain-like"/>
    <property type="match status" value="1"/>
</dbReference>
<dbReference type="InterPro" id="IPR006094">
    <property type="entry name" value="Oxid_FAD_bind_N"/>
</dbReference>
<dbReference type="InterPro" id="IPR016169">
    <property type="entry name" value="FAD-bd_PCMH_sub2"/>
</dbReference>
<dbReference type="InterPro" id="IPR050416">
    <property type="entry name" value="FAD-linked_Oxidoreductase"/>
</dbReference>
<dbReference type="OrthoDB" id="2151789at2759"/>
<evidence type="ECO:0000259" key="6">
    <source>
        <dbReference type="PROSITE" id="PS51387"/>
    </source>
</evidence>
<protein>
    <recommendedName>
        <fullName evidence="6">FAD-binding PCMH-type domain-containing protein</fullName>
    </recommendedName>
</protein>
<dbReference type="InterPro" id="IPR036318">
    <property type="entry name" value="FAD-bd_PCMH-like_sf"/>
</dbReference>
<dbReference type="RefSeq" id="XP_043169715.1">
    <property type="nucleotide sequence ID" value="XM_043313780.1"/>
</dbReference>
<dbReference type="PANTHER" id="PTHR42973">
    <property type="entry name" value="BINDING OXIDOREDUCTASE, PUTATIVE (AFU_ORTHOLOGUE AFUA_1G17690)-RELATED"/>
    <property type="match status" value="1"/>
</dbReference>
<sequence length="495" mass="53765">MGLLTFYSTALFLFGVVSAQGYSSNLCEDLALVLPNNTFFPAAPTYNASIQSYPFLQLRLHPSCIVRPSSAKDVSNAIIVLGQSNSTKFAIKSGGHNANAGFNNIDDGVTIDMQSMKKVEVARGDHVVRVGAGALWQDVYDETEKRNLTALGGRIGVVGTAGFLTGGGISFFSPERGWACDGVINFEVVLASGKIINANATSNSDLFAALKGGQNNFGVVTRFDLKAFSAGPIYGGRIVFGANATTPLLSAYTELKLGAYDPYVAGWVTVRYNHTAATFNPVSIMWYTRPAQKLGALRTITEVKPQVMNGMIEAPISEHTRNASRQVAAIPQRTIWATTSFSISPTIIHRIHNLWRDLVPEIAAQYAYAKPVAEITFQALPAPPRNGTSPNSLGFRPDETPEKDLVFLQIIFTFEDALATDGFEEALKDLVKLVEGLTKEEGVFHRYKYLNFAASFQDPLASYGEVALGRMKKVARKYDPTGVFQTQVPGGFKLF</sequence>
<feature type="signal peptide" evidence="5">
    <location>
        <begin position="1"/>
        <end position="19"/>
    </location>
</feature>
<gene>
    <name evidence="7" type="ORF">ALTATR162_LOCUS6159</name>
</gene>
<comment type="similarity">
    <text evidence="1">Belongs to the oxygen-dependent FAD-linked oxidoreductase family.</text>
</comment>
<keyword evidence="5" id="KW-0732">Signal</keyword>
<evidence type="ECO:0000313" key="8">
    <source>
        <dbReference type="Proteomes" id="UP000676310"/>
    </source>
</evidence>
<dbReference type="InterPro" id="IPR016166">
    <property type="entry name" value="FAD-bd_PCMH"/>
</dbReference>
<dbReference type="EMBL" id="CAJRGZ010000019">
    <property type="protein sequence ID" value="CAG5162101.1"/>
    <property type="molecule type" value="Genomic_DNA"/>
</dbReference>